<name>A0A2T6ADP3_9RHOB</name>
<dbReference type="OrthoDB" id="8478576at2"/>
<protein>
    <submittedName>
        <fullName evidence="4">Restriction endonuclease EcoRV</fullName>
    </submittedName>
</protein>
<evidence type="ECO:0000256" key="3">
    <source>
        <dbReference type="ARBA" id="ARBA00022801"/>
    </source>
</evidence>
<reference evidence="4 5" key="1">
    <citation type="submission" date="2018-04" db="EMBL/GenBank/DDBJ databases">
        <title>Genomic Encyclopedia of Archaeal and Bacterial Type Strains, Phase II (KMG-II): from individual species to whole genera.</title>
        <authorList>
            <person name="Goeker M."/>
        </authorList>
    </citation>
    <scope>NUCLEOTIDE SEQUENCE [LARGE SCALE GENOMIC DNA]</scope>
    <source>
        <strain evidence="4 5">DSM 29329</strain>
    </source>
</reference>
<dbReference type="Gene3D" id="3.40.600.10">
    <property type="entry name" value="DNA mismatch repair MutH/Restriction endonuclease, type II"/>
    <property type="match status" value="1"/>
</dbReference>
<dbReference type="InterPro" id="IPR015314">
    <property type="entry name" value="Restrct_endonuc_II_EcoRV"/>
</dbReference>
<accession>A0A2T6ADP3</accession>
<dbReference type="SUPFAM" id="SSF52980">
    <property type="entry name" value="Restriction endonuclease-like"/>
    <property type="match status" value="1"/>
</dbReference>
<organism evidence="4 5">
    <name type="scientific">Allosediminivita pacifica</name>
    <dbReference type="NCBI Taxonomy" id="1267769"/>
    <lineage>
        <taxon>Bacteria</taxon>
        <taxon>Pseudomonadati</taxon>
        <taxon>Pseudomonadota</taxon>
        <taxon>Alphaproteobacteria</taxon>
        <taxon>Rhodobacterales</taxon>
        <taxon>Paracoccaceae</taxon>
        <taxon>Allosediminivita</taxon>
    </lineage>
</organism>
<evidence type="ECO:0000256" key="1">
    <source>
        <dbReference type="ARBA" id="ARBA00022722"/>
    </source>
</evidence>
<dbReference type="GO" id="GO:0004519">
    <property type="term" value="F:endonuclease activity"/>
    <property type="evidence" value="ECO:0007669"/>
    <property type="project" value="UniProtKB-KW"/>
</dbReference>
<keyword evidence="3" id="KW-0378">Hydrolase</keyword>
<dbReference type="InterPro" id="IPR037057">
    <property type="entry name" value="DNA_rep_MutH/T2_RE_sf"/>
</dbReference>
<dbReference type="GO" id="GO:0003677">
    <property type="term" value="F:DNA binding"/>
    <property type="evidence" value="ECO:0007669"/>
    <property type="project" value="InterPro"/>
</dbReference>
<dbReference type="GO" id="GO:0016787">
    <property type="term" value="F:hydrolase activity"/>
    <property type="evidence" value="ECO:0007669"/>
    <property type="project" value="UniProtKB-KW"/>
</dbReference>
<dbReference type="InterPro" id="IPR011335">
    <property type="entry name" value="Restrct_endonuc-II-like"/>
</dbReference>
<gene>
    <name evidence="4" type="ORF">C8N44_12659</name>
</gene>
<proteinExistence type="predicted"/>
<keyword evidence="1" id="KW-0540">Nuclease</keyword>
<dbReference type="AlphaFoldDB" id="A0A2T6ADP3"/>
<sequence>MSGREDVLKWLRGLCDAYELAPVAIFRRKGDHAWPLSASDASDLEQKLEAGGHFLPLPKESAALANIMEVSLVDYLLEAVSTLNDVELQRGTERGYPDLELSGSRFGDRPYAVDVKAARRKVGARGRVNPRKTQSRITLYTGNTYFKYPQLHWPNTFRPFQDYEAHLDIIAIYTLDESRPSRIADLELIVQESWKIGSRQRSSTTREYIGAVDDIPRLRAGEGDFDTEQAFYKFWRNYPFKIGVSVAKQLEKLLHQRNRD</sequence>
<dbReference type="RefSeq" id="WP_107978145.1">
    <property type="nucleotide sequence ID" value="NZ_BMEZ01000058.1"/>
</dbReference>
<keyword evidence="2 4" id="KW-0255">Endonuclease</keyword>
<evidence type="ECO:0000313" key="5">
    <source>
        <dbReference type="Proteomes" id="UP000244069"/>
    </source>
</evidence>
<dbReference type="Pfam" id="PF09233">
    <property type="entry name" value="Endonuc-EcoRV"/>
    <property type="match status" value="1"/>
</dbReference>
<dbReference type="Proteomes" id="UP000244069">
    <property type="component" value="Unassembled WGS sequence"/>
</dbReference>
<dbReference type="EMBL" id="QBKN01000026">
    <property type="protein sequence ID" value="PTX41892.1"/>
    <property type="molecule type" value="Genomic_DNA"/>
</dbReference>
<evidence type="ECO:0000313" key="4">
    <source>
        <dbReference type="EMBL" id="PTX41892.1"/>
    </source>
</evidence>
<keyword evidence="5" id="KW-1185">Reference proteome</keyword>
<comment type="caution">
    <text evidence="4">The sequence shown here is derived from an EMBL/GenBank/DDBJ whole genome shotgun (WGS) entry which is preliminary data.</text>
</comment>
<evidence type="ECO:0000256" key="2">
    <source>
        <dbReference type="ARBA" id="ARBA00022759"/>
    </source>
</evidence>